<dbReference type="InterPro" id="IPR017871">
    <property type="entry name" value="ABC_transporter-like_CS"/>
</dbReference>
<dbReference type="SUPFAM" id="SSF52540">
    <property type="entry name" value="P-loop containing nucleoside triphosphate hydrolases"/>
    <property type="match status" value="1"/>
</dbReference>
<dbReference type="InterPro" id="IPR003593">
    <property type="entry name" value="AAA+_ATPase"/>
</dbReference>
<feature type="domain" description="ABC transporter" evidence="3">
    <location>
        <begin position="2"/>
        <end position="228"/>
    </location>
</feature>
<evidence type="ECO:0000259" key="3">
    <source>
        <dbReference type="PROSITE" id="PS50893"/>
    </source>
</evidence>
<keyword evidence="5" id="KW-1185">Reference proteome</keyword>
<reference evidence="4 5" key="1">
    <citation type="submission" date="2019-09" db="EMBL/GenBank/DDBJ databases">
        <title>Ecophysiology of the spiral-shaped methanotroph Methylospira mobilis as revealed by the complete genome sequence.</title>
        <authorList>
            <person name="Oshkin I.Y."/>
            <person name="Dedysh S.N."/>
            <person name="Miroshnikov K."/>
            <person name="Danilova O.V."/>
            <person name="Hakobyan A."/>
            <person name="Liesack W."/>
        </authorList>
    </citation>
    <scope>NUCLEOTIDE SEQUENCE [LARGE SCALE GENOMIC DNA]</scope>
    <source>
        <strain evidence="4 5">Shm1</strain>
    </source>
</reference>
<protein>
    <submittedName>
        <fullName evidence="4">ATP-binding cassette domain-containing protein</fullName>
    </submittedName>
</protein>
<dbReference type="SMART" id="SM00382">
    <property type="entry name" value="AAA"/>
    <property type="match status" value="1"/>
</dbReference>
<dbReference type="GO" id="GO:0005886">
    <property type="term" value="C:plasma membrane"/>
    <property type="evidence" value="ECO:0007669"/>
    <property type="project" value="TreeGrafter"/>
</dbReference>
<gene>
    <name evidence="4" type="ORF">F6R98_11090</name>
</gene>
<name>A0A5Q0BLW6_9GAMM</name>
<dbReference type="PANTHER" id="PTHR24220:SF659">
    <property type="entry name" value="TRANSPORTER, PUTATIVE-RELATED"/>
    <property type="match status" value="1"/>
</dbReference>
<keyword evidence="1" id="KW-0547">Nucleotide-binding</keyword>
<dbReference type="KEGG" id="mmob:F6R98_11090"/>
<dbReference type="GO" id="GO:0016887">
    <property type="term" value="F:ATP hydrolysis activity"/>
    <property type="evidence" value="ECO:0007669"/>
    <property type="project" value="InterPro"/>
</dbReference>
<dbReference type="Pfam" id="PF00005">
    <property type="entry name" value="ABC_tran"/>
    <property type="match status" value="1"/>
</dbReference>
<dbReference type="InterPro" id="IPR027417">
    <property type="entry name" value="P-loop_NTPase"/>
</dbReference>
<evidence type="ECO:0000256" key="2">
    <source>
        <dbReference type="ARBA" id="ARBA00022840"/>
    </source>
</evidence>
<dbReference type="GO" id="GO:0022857">
    <property type="term" value="F:transmembrane transporter activity"/>
    <property type="evidence" value="ECO:0007669"/>
    <property type="project" value="TreeGrafter"/>
</dbReference>
<evidence type="ECO:0000313" key="4">
    <source>
        <dbReference type="EMBL" id="QFY43097.1"/>
    </source>
</evidence>
<dbReference type="PROSITE" id="PS50893">
    <property type="entry name" value="ABC_TRANSPORTER_2"/>
    <property type="match status" value="1"/>
</dbReference>
<sequence length="228" mass="25332">MIKLNRVKFRYPDAEFELDIPALHIASGEKIAIIGPSGAGKTTLLKLIAGILQPDCGQLFVDGAALHQLDGSERSNFRITRIGFIFQEIELLDYLHVMDNIVHAFRINPVLKLDGQIRARARFAAERVGLSGRLNAMPDTLSQGERQRVAVCRALLTEPDLILADEATGNLDPVNKVKILNLLFKAADERQATVVAVTHDHELLPQFDRVVDFMPMRRELSNFPSGEG</sequence>
<dbReference type="InterPro" id="IPR015854">
    <property type="entry name" value="ABC_transpr_LolD-like"/>
</dbReference>
<organism evidence="4 5">
    <name type="scientific">Candidatus Methylospira mobilis</name>
    <dbReference type="NCBI Taxonomy" id="1808979"/>
    <lineage>
        <taxon>Bacteria</taxon>
        <taxon>Pseudomonadati</taxon>
        <taxon>Pseudomonadota</taxon>
        <taxon>Gammaproteobacteria</taxon>
        <taxon>Methylococcales</taxon>
        <taxon>Methylococcaceae</taxon>
        <taxon>Candidatus Methylospira</taxon>
    </lineage>
</organism>
<dbReference type="InterPro" id="IPR003439">
    <property type="entry name" value="ABC_transporter-like_ATP-bd"/>
</dbReference>
<dbReference type="GO" id="GO:0005524">
    <property type="term" value="F:ATP binding"/>
    <property type="evidence" value="ECO:0007669"/>
    <property type="project" value="UniProtKB-KW"/>
</dbReference>
<evidence type="ECO:0000313" key="5">
    <source>
        <dbReference type="Proteomes" id="UP000325755"/>
    </source>
</evidence>
<keyword evidence="2 4" id="KW-0067">ATP-binding</keyword>
<dbReference type="InParanoid" id="A0A5Q0BLW6"/>
<dbReference type="PROSITE" id="PS00211">
    <property type="entry name" value="ABC_TRANSPORTER_1"/>
    <property type="match status" value="1"/>
</dbReference>
<dbReference type="PANTHER" id="PTHR24220">
    <property type="entry name" value="IMPORT ATP-BINDING PROTEIN"/>
    <property type="match status" value="1"/>
</dbReference>
<dbReference type="EMBL" id="CP044205">
    <property type="protein sequence ID" value="QFY43097.1"/>
    <property type="molecule type" value="Genomic_DNA"/>
</dbReference>
<dbReference type="Gene3D" id="3.40.50.300">
    <property type="entry name" value="P-loop containing nucleotide triphosphate hydrolases"/>
    <property type="match status" value="1"/>
</dbReference>
<dbReference type="AlphaFoldDB" id="A0A5Q0BLW6"/>
<accession>A0A5Q0BLW6</accession>
<dbReference type="OrthoDB" id="9802264at2"/>
<dbReference type="Proteomes" id="UP000325755">
    <property type="component" value="Chromosome"/>
</dbReference>
<proteinExistence type="predicted"/>
<evidence type="ECO:0000256" key="1">
    <source>
        <dbReference type="ARBA" id="ARBA00022741"/>
    </source>
</evidence>